<accession>A0AAV5QQC7</accession>
<organism evidence="1 2">
    <name type="scientific">Saccharomycopsis crataegensis</name>
    <dbReference type="NCBI Taxonomy" id="43959"/>
    <lineage>
        <taxon>Eukaryota</taxon>
        <taxon>Fungi</taxon>
        <taxon>Dikarya</taxon>
        <taxon>Ascomycota</taxon>
        <taxon>Saccharomycotina</taxon>
        <taxon>Saccharomycetes</taxon>
        <taxon>Saccharomycopsidaceae</taxon>
        <taxon>Saccharomycopsis</taxon>
    </lineage>
</organism>
<dbReference type="GO" id="GO:0008374">
    <property type="term" value="F:O-acyltransferase activity"/>
    <property type="evidence" value="ECO:0007669"/>
    <property type="project" value="TreeGrafter"/>
</dbReference>
<dbReference type="InterPro" id="IPR051159">
    <property type="entry name" value="Hexapeptide_acetyltransf"/>
</dbReference>
<keyword evidence="2" id="KW-1185">Reference proteome</keyword>
<evidence type="ECO:0000313" key="1">
    <source>
        <dbReference type="EMBL" id="GMM36998.1"/>
    </source>
</evidence>
<evidence type="ECO:0000313" key="2">
    <source>
        <dbReference type="Proteomes" id="UP001360560"/>
    </source>
</evidence>
<dbReference type="AlphaFoldDB" id="A0AAV5QQC7"/>
<dbReference type="Proteomes" id="UP001360560">
    <property type="component" value="Unassembled WGS sequence"/>
</dbReference>
<dbReference type="InterPro" id="IPR001451">
    <property type="entry name" value="Hexapep"/>
</dbReference>
<dbReference type="SUPFAM" id="SSF51161">
    <property type="entry name" value="Trimeric LpxA-like enzymes"/>
    <property type="match status" value="1"/>
</dbReference>
<dbReference type="GeneID" id="90074973"/>
<gene>
    <name evidence="1" type="ORF">DASC09_043230</name>
</gene>
<dbReference type="Pfam" id="PF14602">
    <property type="entry name" value="Hexapep_2"/>
    <property type="match status" value="1"/>
</dbReference>
<dbReference type="EMBL" id="BTFZ01000011">
    <property type="protein sequence ID" value="GMM36998.1"/>
    <property type="molecule type" value="Genomic_DNA"/>
</dbReference>
<dbReference type="PANTHER" id="PTHR23416:SF54">
    <property type="entry name" value="ACETYLTRANSFERASE, CYSE_LACA_LPXA_NODL FAMILY (AFU_ORTHOLOGUE AFUA_2G08430)-RELATED"/>
    <property type="match status" value="1"/>
</dbReference>
<dbReference type="Gene3D" id="2.160.10.10">
    <property type="entry name" value="Hexapeptide repeat proteins"/>
    <property type="match status" value="1"/>
</dbReference>
<comment type="caution">
    <text evidence="1">The sequence shown here is derived from an EMBL/GenBank/DDBJ whole genome shotgun (WGS) entry which is preliminary data.</text>
</comment>
<dbReference type="RefSeq" id="XP_064853994.1">
    <property type="nucleotide sequence ID" value="XM_064997922.1"/>
</dbReference>
<dbReference type="CDD" id="cd03357">
    <property type="entry name" value="LbH_MAT_GAT"/>
    <property type="match status" value="1"/>
</dbReference>
<sequence length="287" mass="32230">MSPSANDQKIQDEKFLEYIYTHLNKQLIPSANPEYENMVLGRPYNPVDPELVVKRCLVNDYLTYFNNEITLSGIMKDHAANEPNSSTELSLAKDPEFPGLEDMVATITDLQKASKFPQLLQDKRSRFLNKYVLGKMGRNCFFEPPVFFDYGFNTIVGDNFYCNFNCVFLDCSLIEIGDNVMLGPGVNLLTATHPLSSAERNFKGIELSYPIYIGDQCWLGSNVVVCPGVRLGKRCVVAAGAVVTKSFDDGCLLAGVPAKVIRVIDESEDIDEFVRQQKQELDRLQNI</sequence>
<dbReference type="InterPro" id="IPR011004">
    <property type="entry name" value="Trimer_LpxA-like_sf"/>
</dbReference>
<name>A0AAV5QQC7_9ASCO</name>
<reference evidence="1 2" key="1">
    <citation type="journal article" date="2023" name="Elife">
        <title>Identification of key yeast species and microbe-microbe interactions impacting larval growth of Drosophila in the wild.</title>
        <authorList>
            <person name="Mure A."/>
            <person name="Sugiura Y."/>
            <person name="Maeda R."/>
            <person name="Honda K."/>
            <person name="Sakurai N."/>
            <person name="Takahashi Y."/>
            <person name="Watada M."/>
            <person name="Katoh T."/>
            <person name="Gotoh A."/>
            <person name="Gotoh Y."/>
            <person name="Taniguchi I."/>
            <person name="Nakamura K."/>
            <person name="Hayashi T."/>
            <person name="Katayama T."/>
            <person name="Uemura T."/>
            <person name="Hattori Y."/>
        </authorList>
    </citation>
    <scope>NUCLEOTIDE SEQUENCE [LARGE SCALE GENOMIC DNA]</scope>
    <source>
        <strain evidence="1 2">SC-9</strain>
    </source>
</reference>
<proteinExistence type="predicted"/>
<dbReference type="PANTHER" id="PTHR23416">
    <property type="entry name" value="SIALIC ACID SYNTHASE-RELATED"/>
    <property type="match status" value="1"/>
</dbReference>
<protein>
    <submittedName>
        <fullName evidence="1">Acetyltransferase</fullName>
    </submittedName>
</protein>